<dbReference type="OrthoDB" id="112490at2759"/>
<gene>
    <name evidence="1" type="ORF">PHMEG_0002729</name>
</gene>
<dbReference type="SUPFAM" id="SSF54001">
    <property type="entry name" value="Cysteine proteinases"/>
    <property type="match status" value="1"/>
</dbReference>
<name>A0A225WZZ6_9STRA</name>
<dbReference type="AlphaFoldDB" id="A0A225WZZ6"/>
<organism evidence="1 2">
    <name type="scientific">Phytophthora megakarya</name>
    <dbReference type="NCBI Taxonomy" id="4795"/>
    <lineage>
        <taxon>Eukaryota</taxon>
        <taxon>Sar</taxon>
        <taxon>Stramenopiles</taxon>
        <taxon>Oomycota</taxon>
        <taxon>Peronosporomycetes</taxon>
        <taxon>Peronosporales</taxon>
        <taxon>Peronosporaceae</taxon>
        <taxon>Phytophthora</taxon>
    </lineage>
</organism>
<evidence type="ECO:0000313" key="2">
    <source>
        <dbReference type="Proteomes" id="UP000198211"/>
    </source>
</evidence>
<comment type="caution">
    <text evidence="1">The sequence shown here is derived from an EMBL/GenBank/DDBJ whole genome shotgun (WGS) entry which is preliminary data.</text>
</comment>
<dbReference type="InterPro" id="IPR038765">
    <property type="entry name" value="Papain-like_cys_pep_sf"/>
</dbReference>
<accession>A0A225WZZ6</accession>
<evidence type="ECO:0008006" key="3">
    <source>
        <dbReference type="Google" id="ProtNLM"/>
    </source>
</evidence>
<reference evidence="2" key="1">
    <citation type="submission" date="2017-03" db="EMBL/GenBank/DDBJ databases">
        <title>Phytopthora megakarya and P. palmivora, two closely related causual agents of cacao black pod achieved similar genome size and gene model numbers by different mechanisms.</title>
        <authorList>
            <person name="Ali S."/>
            <person name="Shao J."/>
            <person name="Larry D.J."/>
            <person name="Kronmiller B."/>
            <person name="Shen D."/>
            <person name="Strem M.D."/>
            <person name="Melnick R.L."/>
            <person name="Guiltinan M.J."/>
            <person name="Tyler B.M."/>
            <person name="Meinhardt L.W."/>
            <person name="Bailey B.A."/>
        </authorList>
    </citation>
    <scope>NUCLEOTIDE SEQUENCE [LARGE SCALE GENOMIC DNA]</scope>
    <source>
        <strain evidence="2">zdho120</strain>
    </source>
</reference>
<proteinExistence type="predicted"/>
<evidence type="ECO:0000313" key="1">
    <source>
        <dbReference type="EMBL" id="OWZ22538.1"/>
    </source>
</evidence>
<protein>
    <recommendedName>
        <fullName evidence="3">Ubiquitin-like protease family profile domain-containing protein</fullName>
    </recommendedName>
</protein>
<dbReference type="Proteomes" id="UP000198211">
    <property type="component" value="Unassembled WGS sequence"/>
</dbReference>
<keyword evidence="2" id="KW-1185">Reference proteome</keyword>
<dbReference type="EMBL" id="NBNE01000128">
    <property type="protein sequence ID" value="OWZ22538.1"/>
    <property type="molecule type" value="Genomic_DNA"/>
</dbReference>
<sequence>MEQKVRVIKAYGAADPGIKNIISVINLGHHWDAFLVDIHAKRCYVFDPMQLNSHYKVLKAEVRSVVEPMLQLTDTKQSLDVLRKMPLHADCGA</sequence>